<dbReference type="InterPro" id="IPR035983">
    <property type="entry name" value="Hect_E3_ubiquitin_ligase"/>
</dbReference>
<dbReference type="InterPro" id="IPR000569">
    <property type="entry name" value="HECT_dom"/>
</dbReference>
<dbReference type="FunFam" id="3.30.2160.10:FF:000002">
    <property type="entry name" value="Putative Ubiquitin-protein ligase E3C"/>
    <property type="match status" value="1"/>
</dbReference>
<keyword evidence="9" id="KW-1185">Reference proteome</keyword>
<evidence type="ECO:0000256" key="5">
    <source>
        <dbReference type="PROSITE-ProRule" id="PRU00104"/>
    </source>
</evidence>
<dbReference type="SMART" id="SM00119">
    <property type="entry name" value="HECTc"/>
    <property type="match status" value="1"/>
</dbReference>
<dbReference type="FunFam" id="3.30.2410.10:FF:000009">
    <property type="entry name" value="Probable E3 ubiquitin-protein ligase HECTD2"/>
    <property type="match status" value="1"/>
</dbReference>
<evidence type="ECO:0000256" key="6">
    <source>
        <dbReference type="SAM" id="MobiDB-lite"/>
    </source>
</evidence>
<dbReference type="AlphaFoldDB" id="A0AAV0UK53"/>
<dbReference type="CDD" id="cd00078">
    <property type="entry name" value="HECTc"/>
    <property type="match status" value="1"/>
</dbReference>
<comment type="catalytic activity">
    <reaction evidence="1">
        <text>S-ubiquitinyl-[E2 ubiquitin-conjugating enzyme]-L-cysteine + [acceptor protein]-L-lysine = [E2 ubiquitin-conjugating enzyme]-L-cysteine + N(6)-ubiquitinyl-[acceptor protein]-L-lysine.</text>
        <dbReference type="EC" id="2.3.2.26"/>
    </reaction>
</comment>
<dbReference type="PANTHER" id="PTHR45700:SF2">
    <property type="entry name" value="UBIQUITIN-PROTEIN LIGASE E3C"/>
    <property type="match status" value="1"/>
</dbReference>
<evidence type="ECO:0000313" key="8">
    <source>
        <dbReference type="EMBL" id="CAI5736738.1"/>
    </source>
</evidence>
<dbReference type="EMBL" id="CANTFL010001320">
    <property type="protein sequence ID" value="CAI5736738.1"/>
    <property type="molecule type" value="Genomic_DNA"/>
</dbReference>
<protein>
    <recommendedName>
        <fullName evidence="2">HECT-type E3 ubiquitin transferase</fullName>
        <ecNumber evidence="2">2.3.2.26</ecNumber>
    </recommendedName>
</protein>
<keyword evidence="4 5" id="KW-0833">Ubl conjugation pathway</keyword>
<sequence>MFLGDKELARGDRQSRQGDRKRVLQLAREKRKARIRKQELEVAAQHIQRFVRGRLAARRWRTQMRVECDQKLSDVDQLKVILQLPDMALPYDSLFELLRLVVLFYTGSREDAERLLRLSSLFADSLAASSDGINDAGDGQRDWLLRRLIDLCLQCSSVSPADTKVFAGFKTVRDLTVALPEMQRYLLSDRILVFHPMQRTRRRLYSEMDSALVIQIMRQGLIGAREYLPATYHVEESVYCNALLDFVVHLLMTTGKILEQSVMEEIFSVPLLNQLVGIDRLLKFANLSLWDRLLSAGLHMSVFDFPASPVAGITSEAWFLGNVLWISNRVENKTDLVVLKEVQLLSKLLQSVPPVTYAASGVAVSWTKVSDSHSVPVVFPEALNEQLQILVNDRYLRSMCNHLLPFYPSALRFPLTIQRPAPMYPGAPTIAEQFGFGDIASTSSLSTSLSVTWQKMKSIGKATWARSLLEKAGLRRRQEGDEDLAVGGTSELQNTTEEARRIAAKGVDSPTETLDVQRAGSLKLVESNEPFLLENIKALSYLCGTFLFRWGNNGWRQRSYSTRLLNTLAFYHVEVAGSGASVHNVSLVHMLWCVLQDMERFDDFIKNMDMLHARSSDPYVCMLALFCMCYEHLLIVVDDEEMYEQEYPLPLYQIERIVLCLKHALHEAYWTHADLAPSSNSVAFGMFVVEAGTRLLRVLYNRCSRRPFCNVSSWIIAELDSRQLIDEVLLGTPRANKLIQSMPYLVPFPDRVKLFQRLVKADKEVHQNESSSVYRIRIRRGAVLEDGLRKLNTIRTSLKKRINVVFVNSAGREEVGIDAGGLFKEFWEDLATLAFDLQYGLFLTTQDQLLYPNPNSASSHFTRESDHLTMFQFVGRILGKALYEGIVVQPKFAHFFLSKLLHSFNQLNELPSLDPEIYKNLMFLKSYDGDIEDLGLTHTIVQDAFGEQKEIEIIPGGGNVPVTNQNKTRYIHLVANYYLNTQTREQCSAFRLGLSDLINPRWLQMFNEPELQVLISGKSGQIDVDDLRVNTRYAGGYYVLDKRVSWLWQAVASFSPSEQAAFLRFTTSCQRAPSLGFASLTPQFCVQKIPIRRDEELLPSSSTCFNTLKLPTYSSYKVLRAKLLTSISSNAGFEMT</sequence>
<dbReference type="InterPro" id="IPR044611">
    <property type="entry name" value="E3A/B/C-like"/>
</dbReference>
<dbReference type="Gene3D" id="3.30.2410.10">
    <property type="entry name" value="Hect, E3 ligase catalytic domain"/>
    <property type="match status" value="1"/>
</dbReference>
<dbReference type="EC" id="2.3.2.26" evidence="2"/>
<dbReference type="SUPFAM" id="SSF56204">
    <property type="entry name" value="Hect, E3 ligase catalytic domain"/>
    <property type="match status" value="1"/>
</dbReference>
<evidence type="ECO:0000259" key="7">
    <source>
        <dbReference type="PROSITE" id="PS50237"/>
    </source>
</evidence>
<dbReference type="Proteomes" id="UP001162031">
    <property type="component" value="Unassembled WGS sequence"/>
</dbReference>
<accession>A0AAV0UK53</accession>
<gene>
    <name evidence="8" type="ORF">HBR001_LOCUS6922</name>
</gene>
<dbReference type="Gene3D" id="3.30.2160.10">
    <property type="entry name" value="Hect, E3 ligase catalytic domain"/>
    <property type="match status" value="1"/>
</dbReference>
<organism evidence="8 9">
    <name type="scientific">Hyaloperonospora brassicae</name>
    <name type="common">Brassica downy mildew</name>
    <name type="synonym">Peronospora brassicae</name>
    <dbReference type="NCBI Taxonomy" id="162125"/>
    <lineage>
        <taxon>Eukaryota</taxon>
        <taxon>Sar</taxon>
        <taxon>Stramenopiles</taxon>
        <taxon>Oomycota</taxon>
        <taxon>Peronosporomycetes</taxon>
        <taxon>Peronosporales</taxon>
        <taxon>Peronosporaceae</taxon>
        <taxon>Hyaloperonospora</taxon>
    </lineage>
</organism>
<dbReference type="PROSITE" id="PS50096">
    <property type="entry name" value="IQ"/>
    <property type="match status" value="1"/>
</dbReference>
<proteinExistence type="predicted"/>
<dbReference type="GO" id="GO:0006511">
    <property type="term" value="P:ubiquitin-dependent protein catabolic process"/>
    <property type="evidence" value="ECO:0007669"/>
    <property type="project" value="TreeGrafter"/>
</dbReference>
<dbReference type="Gene3D" id="3.90.1750.10">
    <property type="entry name" value="Hect, E3 ligase catalytic domains"/>
    <property type="match status" value="1"/>
</dbReference>
<evidence type="ECO:0000256" key="2">
    <source>
        <dbReference type="ARBA" id="ARBA00012485"/>
    </source>
</evidence>
<reference evidence="8" key="1">
    <citation type="submission" date="2022-12" db="EMBL/GenBank/DDBJ databases">
        <authorList>
            <person name="Webb A."/>
        </authorList>
    </citation>
    <scope>NUCLEOTIDE SEQUENCE</scope>
    <source>
        <strain evidence="8">Hp1</strain>
    </source>
</reference>
<dbReference type="PROSITE" id="PS50237">
    <property type="entry name" value="HECT"/>
    <property type="match status" value="1"/>
</dbReference>
<evidence type="ECO:0000313" key="9">
    <source>
        <dbReference type="Proteomes" id="UP001162031"/>
    </source>
</evidence>
<comment type="caution">
    <text evidence="8">The sequence shown here is derived from an EMBL/GenBank/DDBJ whole genome shotgun (WGS) entry which is preliminary data.</text>
</comment>
<dbReference type="GO" id="GO:0061630">
    <property type="term" value="F:ubiquitin protein ligase activity"/>
    <property type="evidence" value="ECO:0007669"/>
    <property type="project" value="UniProtKB-EC"/>
</dbReference>
<dbReference type="GO" id="GO:0000209">
    <property type="term" value="P:protein polyubiquitination"/>
    <property type="evidence" value="ECO:0007669"/>
    <property type="project" value="InterPro"/>
</dbReference>
<dbReference type="Pfam" id="PF00632">
    <property type="entry name" value="HECT"/>
    <property type="match status" value="1"/>
</dbReference>
<evidence type="ECO:0000256" key="4">
    <source>
        <dbReference type="ARBA" id="ARBA00022786"/>
    </source>
</evidence>
<feature type="active site" description="Glycyl thioester intermediate" evidence="5">
    <location>
        <position position="1104"/>
    </location>
</feature>
<name>A0AAV0UK53_HYABA</name>
<evidence type="ECO:0000256" key="3">
    <source>
        <dbReference type="ARBA" id="ARBA00022679"/>
    </source>
</evidence>
<feature type="domain" description="HECT" evidence="7">
    <location>
        <begin position="798"/>
        <end position="1136"/>
    </location>
</feature>
<feature type="region of interest" description="Disordered" evidence="6">
    <location>
        <begin position="1"/>
        <end position="21"/>
    </location>
</feature>
<dbReference type="PANTHER" id="PTHR45700">
    <property type="entry name" value="UBIQUITIN-PROTEIN LIGASE E3C"/>
    <property type="match status" value="1"/>
</dbReference>
<evidence type="ECO:0000256" key="1">
    <source>
        <dbReference type="ARBA" id="ARBA00000885"/>
    </source>
</evidence>
<keyword evidence="3" id="KW-0808">Transferase</keyword>